<feature type="domain" description="SUF system FeS cluster assembly SufBD core" evidence="1">
    <location>
        <begin position="147"/>
        <end position="369"/>
    </location>
</feature>
<name>A0A833H3W9_9LEPT</name>
<dbReference type="InterPro" id="IPR000825">
    <property type="entry name" value="SUF_FeS_clus_asmbl_SufBD_core"/>
</dbReference>
<dbReference type="InterPro" id="IPR037284">
    <property type="entry name" value="SUF_FeS_clus_asmbl_SufBD_sf"/>
</dbReference>
<accession>A0A833H3W9</accession>
<comment type="caution">
    <text evidence="2">The sequence shown here is derived from an EMBL/GenBank/DDBJ whole genome shotgun (WGS) entry which is preliminary data.</text>
</comment>
<gene>
    <name evidence="2" type="ORF">F9K24_04810</name>
</gene>
<dbReference type="SUPFAM" id="SSF101960">
    <property type="entry name" value="Stabilizer of iron transporter SufD"/>
    <property type="match status" value="1"/>
</dbReference>
<dbReference type="EMBL" id="WBUI01000003">
    <property type="protein sequence ID" value="KAB2934350.1"/>
    <property type="molecule type" value="Genomic_DNA"/>
</dbReference>
<protein>
    <recommendedName>
        <fullName evidence="1">SUF system FeS cluster assembly SufBD core domain-containing protein</fullName>
    </recommendedName>
</protein>
<sequence>MTTQLTVSYEVARQRARQLLLSFPGEWQSILPSSEDESWRKVDLSSVPWDALSNLLASYQSPTVNCQLEGPHTVPPADEKERLLAALAEYSEIEDHLIQPEEPRNEPAAFLRRNVFTLINLAFSNPVVLVAEQGNRLTIRHLPSDSLFLPCTVIRVPGGVEATVVEEFPDDASALRSGNTVLIVEEGARLRYTQVRHDGESAHFHHVRFLVERDAYVEAGLLQSGGSVGKTFYQASMLGTGAEFHGKALYSGREGQVFHLEMGVQHLADHSVSSLLYKTVMTDHSHTVFLGNLEIPAGVRKVNSHQLNHNLILSKRARAESRPWLVIRAEDVACEHGATVGELDEDALFFLQSRGLPEEEARRLMIQGFFEEVLGQMPLTDDEKEDFRLRSF</sequence>
<dbReference type="Pfam" id="PF01458">
    <property type="entry name" value="SUFBD_core"/>
    <property type="match status" value="1"/>
</dbReference>
<proteinExistence type="predicted"/>
<evidence type="ECO:0000313" key="3">
    <source>
        <dbReference type="Proteomes" id="UP000460298"/>
    </source>
</evidence>
<dbReference type="Proteomes" id="UP000460298">
    <property type="component" value="Unassembled WGS sequence"/>
</dbReference>
<evidence type="ECO:0000313" key="2">
    <source>
        <dbReference type="EMBL" id="KAB2934350.1"/>
    </source>
</evidence>
<dbReference type="GO" id="GO:0016226">
    <property type="term" value="P:iron-sulfur cluster assembly"/>
    <property type="evidence" value="ECO:0007669"/>
    <property type="project" value="InterPro"/>
</dbReference>
<reference evidence="2 3" key="1">
    <citation type="submission" date="2019-10" db="EMBL/GenBank/DDBJ databases">
        <title>Extracellular Electron Transfer in a Candidatus Methanoperedens spp. Enrichment Culture.</title>
        <authorList>
            <person name="Berger S."/>
            <person name="Rangel Shaw D."/>
            <person name="Berben T."/>
            <person name="In 'T Zandt M."/>
            <person name="Frank J."/>
            <person name="Reimann J."/>
            <person name="Jetten M.S.M."/>
            <person name="Welte C.U."/>
        </authorList>
    </citation>
    <scope>NUCLEOTIDE SEQUENCE [LARGE SCALE GENOMIC DNA]</scope>
    <source>
        <strain evidence="2">SB12</strain>
    </source>
</reference>
<evidence type="ECO:0000259" key="1">
    <source>
        <dbReference type="Pfam" id="PF01458"/>
    </source>
</evidence>
<dbReference type="AlphaFoldDB" id="A0A833H3W9"/>
<dbReference type="InterPro" id="IPR055346">
    <property type="entry name" value="Fe-S_cluster_assembly_SufBD"/>
</dbReference>
<organism evidence="2 3">
    <name type="scientific">Leptonema illini</name>
    <dbReference type="NCBI Taxonomy" id="183"/>
    <lineage>
        <taxon>Bacteria</taxon>
        <taxon>Pseudomonadati</taxon>
        <taxon>Spirochaetota</taxon>
        <taxon>Spirochaetia</taxon>
        <taxon>Leptospirales</taxon>
        <taxon>Leptospiraceae</taxon>
        <taxon>Leptonema</taxon>
    </lineage>
</organism>
<dbReference type="PANTHER" id="PTHR43575:SF1">
    <property type="entry name" value="PROTEIN ABCI7, CHLOROPLASTIC"/>
    <property type="match status" value="1"/>
</dbReference>
<dbReference type="PANTHER" id="PTHR43575">
    <property type="entry name" value="PROTEIN ABCI7, CHLOROPLASTIC"/>
    <property type="match status" value="1"/>
</dbReference>